<dbReference type="eggNOG" id="COG4549">
    <property type="taxonomic scope" value="Bacteria"/>
</dbReference>
<dbReference type="STRING" id="585531.HMPREF0063_10690"/>
<keyword evidence="1" id="KW-0472">Membrane</keyword>
<gene>
    <name evidence="4" type="ORF">HMPREF0063_10690</name>
</gene>
<evidence type="ECO:0000256" key="1">
    <source>
        <dbReference type="SAM" id="Phobius"/>
    </source>
</evidence>
<evidence type="ECO:0000313" key="4">
    <source>
        <dbReference type="EMBL" id="EFQ83974.1"/>
    </source>
</evidence>
<dbReference type="InterPro" id="IPR038507">
    <property type="entry name" value="YcnI-like_sf"/>
</dbReference>
<keyword evidence="2" id="KW-0732">Signal</keyword>
<feature type="domain" description="YncI copper-binding" evidence="3">
    <location>
        <begin position="32"/>
        <end position="178"/>
    </location>
</feature>
<name>E2S9Q0_9ACTN</name>
<keyword evidence="1" id="KW-0812">Transmembrane</keyword>
<evidence type="ECO:0000256" key="2">
    <source>
        <dbReference type="SAM" id="SignalP"/>
    </source>
</evidence>
<dbReference type="RefSeq" id="WP_007077712.1">
    <property type="nucleotide sequence ID" value="NZ_CM001024.1"/>
</dbReference>
<dbReference type="HOGENOM" id="CLU_087540_0_0_11"/>
<proteinExistence type="predicted"/>
<dbReference type="AlphaFoldDB" id="E2S9Q0"/>
<evidence type="ECO:0000259" key="3">
    <source>
        <dbReference type="Pfam" id="PF07987"/>
    </source>
</evidence>
<accession>E2S9Q0</accession>
<keyword evidence="5" id="KW-1185">Reference proteome</keyword>
<feature type="transmembrane region" description="Helical" evidence="1">
    <location>
        <begin position="204"/>
        <end position="221"/>
    </location>
</feature>
<organism evidence="4 5">
    <name type="scientific">Aeromicrobium marinum DSM 15272</name>
    <dbReference type="NCBI Taxonomy" id="585531"/>
    <lineage>
        <taxon>Bacteria</taxon>
        <taxon>Bacillati</taxon>
        <taxon>Actinomycetota</taxon>
        <taxon>Actinomycetes</taxon>
        <taxon>Propionibacteriales</taxon>
        <taxon>Nocardioidaceae</taxon>
        <taxon>Aeromicrobium</taxon>
    </lineage>
</organism>
<feature type="signal peptide" evidence="2">
    <location>
        <begin position="1"/>
        <end position="31"/>
    </location>
</feature>
<dbReference type="EMBL" id="ACLF03000003">
    <property type="protein sequence ID" value="EFQ83974.1"/>
    <property type="molecule type" value="Genomic_DNA"/>
</dbReference>
<reference evidence="4" key="1">
    <citation type="submission" date="2010-08" db="EMBL/GenBank/DDBJ databases">
        <authorList>
            <person name="Muzny D."/>
            <person name="Qin X."/>
            <person name="Buhay C."/>
            <person name="Dugan-Rocha S."/>
            <person name="Ding Y."/>
            <person name="Chen G."/>
            <person name="Hawes A."/>
            <person name="Holder M."/>
            <person name="Jhangiani S."/>
            <person name="Johnson A."/>
            <person name="Khan Z."/>
            <person name="Li Z."/>
            <person name="Liu W."/>
            <person name="Liu X."/>
            <person name="Perez L."/>
            <person name="Shen H."/>
            <person name="Wang Q."/>
            <person name="Watt J."/>
            <person name="Xi L."/>
            <person name="Xin Y."/>
            <person name="Zhou J."/>
            <person name="Deng J."/>
            <person name="Jiang H."/>
            <person name="Liu Y."/>
            <person name="Qu J."/>
            <person name="Song X.-Z."/>
            <person name="Zhang L."/>
            <person name="Villasana D."/>
            <person name="Johnson A."/>
            <person name="Liu J."/>
            <person name="Liyanage D."/>
            <person name="Lorensuhewa L."/>
            <person name="Robinson T."/>
            <person name="Song A."/>
            <person name="Song B.-B."/>
            <person name="Dinh H."/>
            <person name="Thornton R."/>
            <person name="Coyle M."/>
            <person name="Francisco L."/>
            <person name="Jackson L."/>
            <person name="Javaid M."/>
            <person name="Korchina V."/>
            <person name="Kovar C."/>
            <person name="Mata R."/>
            <person name="Mathew T."/>
            <person name="Ngo R."/>
            <person name="Nguyen L."/>
            <person name="Nguyen N."/>
            <person name="Okwuonu G."/>
            <person name="Ongeri F."/>
            <person name="Pham C."/>
            <person name="Simmons D."/>
            <person name="Wilczek-Boney K."/>
            <person name="Hale W."/>
            <person name="Jakkamsetti A."/>
            <person name="Pham P."/>
            <person name="Ruth R."/>
            <person name="San Lucas F."/>
            <person name="Warren J."/>
            <person name="Zhang J."/>
            <person name="Zhao Z."/>
            <person name="Zhou C."/>
            <person name="Zhu D."/>
            <person name="Lee S."/>
            <person name="Bess C."/>
            <person name="Blankenburg K."/>
            <person name="Forbes L."/>
            <person name="Fu Q."/>
            <person name="Gubbala S."/>
            <person name="Hirani K."/>
            <person name="Jayaseelan J.C."/>
            <person name="Lara F."/>
            <person name="Munidasa M."/>
            <person name="Palculict T."/>
            <person name="Patil S."/>
            <person name="Pu L.-L."/>
            <person name="Saada N."/>
            <person name="Tang L."/>
            <person name="Weissenberger G."/>
            <person name="Zhu Y."/>
            <person name="Hemphill L."/>
            <person name="Shang Y."/>
            <person name="Youmans B."/>
            <person name="Ayvaz T."/>
            <person name="Ross M."/>
            <person name="Santibanez J."/>
            <person name="Aqrawi P."/>
            <person name="Gross S."/>
            <person name="Joshi V."/>
            <person name="Fowler G."/>
            <person name="Nazareth L."/>
            <person name="Reid J."/>
            <person name="Worley K."/>
            <person name="Petrosino J."/>
            <person name="Highlander S."/>
            <person name="Gibbs R."/>
        </authorList>
    </citation>
    <scope>NUCLEOTIDE SEQUENCE [LARGE SCALE GENOMIC DNA]</scope>
    <source>
        <strain evidence="4">DSM 15272</strain>
    </source>
</reference>
<protein>
    <submittedName>
        <fullName evidence="4">Nuclear export factor GLE1</fullName>
    </submittedName>
</protein>
<dbReference type="CDD" id="cd08545">
    <property type="entry name" value="YcnI_like"/>
    <property type="match status" value="1"/>
</dbReference>
<dbReference type="Pfam" id="PF07987">
    <property type="entry name" value="DUF1775"/>
    <property type="match status" value="1"/>
</dbReference>
<dbReference type="Gene3D" id="2.60.40.2230">
    <property type="entry name" value="Uncharacterised protein YcnI-like PF07987, DUF1775"/>
    <property type="match status" value="1"/>
</dbReference>
<dbReference type="Proteomes" id="UP000003111">
    <property type="component" value="Unassembled WGS sequence"/>
</dbReference>
<feature type="chain" id="PRO_5003164765" evidence="2">
    <location>
        <begin position="32"/>
        <end position="228"/>
    </location>
</feature>
<evidence type="ECO:0000313" key="5">
    <source>
        <dbReference type="Proteomes" id="UP000003111"/>
    </source>
</evidence>
<comment type="caution">
    <text evidence="4">The sequence shown here is derived from an EMBL/GenBank/DDBJ whole genome shotgun (WGS) entry which is preliminary data.</text>
</comment>
<dbReference type="InterPro" id="IPR012533">
    <property type="entry name" value="YcnI-copper_dom"/>
</dbReference>
<sequence length="228" mass="23400">MKRNTSRLRAALITPVVAATALLLAAVPAGAHVSVSSTDASPGGFGKVTFRVPNESDTAATTKLVVTLPADAPFAFVTAGAKPGWTVETEVETLDEPVEVGDFTVSEAIRTITWTATGEGIGVGQFDEFALSGGPFPDADRITFTAEQTYADGEIADWAEVADEGEDEPQYPAPVLALAAAETADDVDTASADTGDASDTASRALAGVAVLVALGALLVAVRQNRHRA</sequence>
<keyword evidence="1" id="KW-1133">Transmembrane helix</keyword>